<dbReference type="SUPFAM" id="SSF54427">
    <property type="entry name" value="NTF2-like"/>
    <property type="match status" value="1"/>
</dbReference>
<dbReference type="InterPro" id="IPR032710">
    <property type="entry name" value="NTF2-like_dom_sf"/>
</dbReference>
<evidence type="ECO:0000313" key="2">
    <source>
        <dbReference type="EMBL" id="MBA2897425.1"/>
    </source>
</evidence>
<keyword evidence="3" id="KW-1185">Reference proteome</keyword>
<dbReference type="Proteomes" id="UP000530928">
    <property type="component" value="Unassembled WGS sequence"/>
</dbReference>
<dbReference type="AlphaFoldDB" id="A0A7W0CUJ2"/>
<dbReference type="EMBL" id="JACDUR010000011">
    <property type="protein sequence ID" value="MBA2897425.1"/>
    <property type="molecule type" value="Genomic_DNA"/>
</dbReference>
<feature type="domain" description="SnoaL-like" evidence="1">
    <location>
        <begin position="16"/>
        <end position="112"/>
    </location>
</feature>
<dbReference type="Gene3D" id="3.10.450.50">
    <property type="match status" value="1"/>
</dbReference>
<comment type="caution">
    <text evidence="2">The sequence shown here is derived from an EMBL/GenBank/DDBJ whole genome shotgun (WGS) entry which is preliminary data.</text>
</comment>
<dbReference type="RefSeq" id="WP_181616129.1">
    <property type="nucleotide sequence ID" value="NZ_BAABAM010000013.1"/>
</dbReference>
<organism evidence="2 3">
    <name type="scientific">Nonomuraea soli</name>
    <dbReference type="NCBI Taxonomy" id="1032476"/>
    <lineage>
        <taxon>Bacteria</taxon>
        <taxon>Bacillati</taxon>
        <taxon>Actinomycetota</taxon>
        <taxon>Actinomycetes</taxon>
        <taxon>Streptosporangiales</taxon>
        <taxon>Streptosporangiaceae</taxon>
        <taxon>Nonomuraea</taxon>
    </lineage>
</organism>
<dbReference type="Pfam" id="PF12680">
    <property type="entry name" value="SnoaL_2"/>
    <property type="match status" value="1"/>
</dbReference>
<name>A0A7W0CUJ2_9ACTN</name>
<accession>A0A7W0CUJ2</accession>
<reference evidence="2 3" key="1">
    <citation type="submission" date="2020-07" db="EMBL/GenBank/DDBJ databases">
        <title>Genomic Encyclopedia of Type Strains, Phase IV (KMG-IV): sequencing the most valuable type-strain genomes for metagenomic binning, comparative biology and taxonomic classification.</title>
        <authorList>
            <person name="Goeker M."/>
        </authorList>
    </citation>
    <scope>NUCLEOTIDE SEQUENCE [LARGE SCALE GENOMIC DNA]</scope>
    <source>
        <strain evidence="2 3">DSM 45533</strain>
    </source>
</reference>
<evidence type="ECO:0000313" key="3">
    <source>
        <dbReference type="Proteomes" id="UP000530928"/>
    </source>
</evidence>
<protein>
    <recommendedName>
        <fullName evidence="1">SnoaL-like domain-containing protein</fullName>
    </recommendedName>
</protein>
<evidence type="ECO:0000259" key="1">
    <source>
        <dbReference type="Pfam" id="PF12680"/>
    </source>
</evidence>
<proteinExistence type="predicted"/>
<gene>
    <name evidence="2" type="ORF">HNR30_008823</name>
</gene>
<dbReference type="InterPro" id="IPR037401">
    <property type="entry name" value="SnoaL-like"/>
</dbReference>
<sequence>MATPDFHAFLTRLPYELAFSQDDPASIIDRYYTPDVRYHNNGITLDRRRLIDHIGPARRTTKGLEIEVHDTLVEDGRAGARYTMTAVTRKDKVIKMEIYLFARYAADGRVERVDSVTRPIG</sequence>